<organism evidence="2 3">
    <name type="scientific">Geoanaerobacter pelophilus</name>
    <dbReference type="NCBI Taxonomy" id="60036"/>
    <lineage>
        <taxon>Bacteria</taxon>
        <taxon>Pseudomonadati</taxon>
        <taxon>Thermodesulfobacteriota</taxon>
        <taxon>Desulfuromonadia</taxon>
        <taxon>Geobacterales</taxon>
        <taxon>Geobacteraceae</taxon>
        <taxon>Geoanaerobacter</taxon>
    </lineage>
</organism>
<dbReference type="InterPro" id="IPR014145">
    <property type="entry name" value="LigD_pol_dom"/>
</dbReference>
<evidence type="ECO:0000313" key="2">
    <source>
        <dbReference type="EMBL" id="MBT0664406.1"/>
    </source>
</evidence>
<proteinExistence type="predicted"/>
<keyword evidence="2" id="KW-0436">Ligase</keyword>
<evidence type="ECO:0000259" key="1">
    <source>
        <dbReference type="Pfam" id="PF21686"/>
    </source>
</evidence>
<accession>A0AAW4LB44</accession>
<dbReference type="InterPro" id="IPR052171">
    <property type="entry name" value="NHEJ_LigD"/>
</dbReference>
<dbReference type="Gene3D" id="3.90.920.10">
    <property type="entry name" value="DNA primase, PRIM domain"/>
    <property type="match status" value="1"/>
</dbReference>
<dbReference type="PANTHER" id="PTHR42705">
    <property type="entry name" value="BIFUNCTIONAL NON-HOMOLOGOUS END JOINING PROTEIN LIGD"/>
    <property type="match status" value="1"/>
</dbReference>
<dbReference type="RefSeq" id="WP_214171184.1">
    <property type="nucleotide sequence ID" value="NZ_JAHCVJ010000003.1"/>
</dbReference>
<gene>
    <name evidence="2" type="primary">ligD</name>
    <name evidence="2" type="ORF">KI809_08845</name>
</gene>
<evidence type="ECO:0000313" key="3">
    <source>
        <dbReference type="Proteomes" id="UP000811899"/>
    </source>
</evidence>
<dbReference type="Proteomes" id="UP000811899">
    <property type="component" value="Unassembled WGS sequence"/>
</dbReference>
<dbReference type="EC" id="6.5.1.1" evidence="2"/>
<dbReference type="AlphaFoldDB" id="A0AAW4LB44"/>
<keyword evidence="3" id="KW-1185">Reference proteome</keyword>
<sequence>MSSEFVEIDGNRLALSNLEKELYPAYGFTKAQVLEYYRRIAGFILPHLHDRALTLKRYPQGVGGEFFFEKRCPSHRPSWVQTAGISRDGGEPMTVCLVNDLETLLWVANLASLELHVPLARAGSPETPDALVFDLDPGEPADICDCAQVALLLREILSRLGLASWVKTSGLKGLHVFVPLNRAETTFMETKQFTKTLAVMLEKNYPELVTAKMAKELRKGKVFINWSQNDSSLTMVCVYSLRARQKPVVSFPLAWHELEILKAAGEPEMFQIGPEEALRRTENTGDLFHELLAVKQKLPYL</sequence>
<feature type="domain" description="DNA ligase D polymerase" evidence="1">
    <location>
        <begin position="29"/>
        <end position="287"/>
    </location>
</feature>
<dbReference type="NCBIfam" id="TIGR02778">
    <property type="entry name" value="ligD_pol"/>
    <property type="match status" value="1"/>
</dbReference>
<reference evidence="2 3" key="1">
    <citation type="submission" date="2021-05" db="EMBL/GenBank/DDBJ databases">
        <title>The draft genome of Geobacter pelophilus DSM 12255.</title>
        <authorList>
            <person name="Xu Z."/>
            <person name="Masuda Y."/>
            <person name="Itoh H."/>
            <person name="Senoo K."/>
        </authorList>
    </citation>
    <scope>NUCLEOTIDE SEQUENCE [LARGE SCALE GENOMIC DNA]</scope>
    <source>
        <strain evidence="2 3">DSM 12255</strain>
    </source>
</reference>
<dbReference type="PANTHER" id="PTHR42705:SF2">
    <property type="entry name" value="BIFUNCTIONAL NON-HOMOLOGOUS END JOINING PROTEIN LIGD"/>
    <property type="match status" value="1"/>
</dbReference>
<dbReference type="CDD" id="cd04863">
    <property type="entry name" value="MtLigD_Pol_like"/>
    <property type="match status" value="1"/>
</dbReference>
<dbReference type="EMBL" id="JAHCVJ010000003">
    <property type="protein sequence ID" value="MBT0664406.1"/>
    <property type="molecule type" value="Genomic_DNA"/>
</dbReference>
<name>A0AAW4LB44_9BACT</name>
<protein>
    <submittedName>
        <fullName evidence="2">Non-homologous end-joining DNA ligase</fullName>
        <ecNumber evidence="2">6.5.1.1</ecNumber>
    </submittedName>
</protein>
<dbReference type="Pfam" id="PF21686">
    <property type="entry name" value="LigD_Prim-Pol"/>
    <property type="match status" value="1"/>
</dbReference>
<comment type="caution">
    <text evidence="2">The sequence shown here is derived from an EMBL/GenBank/DDBJ whole genome shotgun (WGS) entry which is preliminary data.</text>
</comment>
<dbReference type="InterPro" id="IPR033649">
    <property type="entry name" value="MtLigD_Pol-like"/>
</dbReference>
<dbReference type="GO" id="GO:0003910">
    <property type="term" value="F:DNA ligase (ATP) activity"/>
    <property type="evidence" value="ECO:0007669"/>
    <property type="project" value="UniProtKB-EC"/>
</dbReference>